<feature type="transmembrane region" description="Helical" evidence="1">
    <location>
        <begin position="534"/>
        <end position="554"/>
    </location>
</feature>
<dbReference type="Pfam" id="PF11992">
    <property type="entry name" value="TgpA_N"/>
    <property type="match status" value="1"/>
</dbReference>
<reference evidence="3" key="1">
    <citation type="submission" date="2022-12" db="EMBL/GenBank/DDBJ databases">
        <title>Reference genome sequencing for broad-spectrum identification of bacterial and archaeal isolates by mass spectrometry.</title>
        <authorList>
            <person name="Sekiguchi Y."/>
            <person name="Tourlousse D.M."/>
        </authorList>
    </citation>
    <scope>NUCLEOTIDE SEQUENCE</scope>
    <source>
        <strain evidence="3">ASRB1</strain>
    </source>
</reference>
<feature type="transmembrane region" description="Helical" evidence="1">
    <location>
        <begin position="126"/>
        <end position="147"/>
    </location>
</feature>
<comment type="caution">
    <text evidence="3">The sequence shown here is derived from an EMBL/GenBank/DDBJ whole genome shotgun (WGS) entry which is preliminary data.</text>
</comment>
<dbReference type="SUPFAM" id="SSF54001">
    <property type="entry name" value="Cysteine proteinases"/>
    <property type="match status" value="1"/>
</dbReference>
<feature type="transmembrane region" description="Helical" evidence="1">
    <location>
        <begin position="56"/>
        <end position="73"/>
    </location>
</feature>
<feature type="transmembrane region" description="Helical" evidence="1">
    <location>
        <begin position="167"/>
        <end position="185"/>
    </location>
</feature>
<keyword evidence="1" id="KW-1133">Transmembrane helix</keyword>
<keyword evidence="1" id="KW-0812">Transmembrane</keyword>
<dbReference type="InterPro" id="IPR002931">
    <property type="entry name" value="Transglutaminase-like"/>
</dbReference>
<dbReference type="InterPro" id="IPR021878">
    <property type="entry name" value="TgpA_N"/>
</dbReference>
<keyword evidence="1" id="KW-0472">Membrane</keyword>
<gene>
    <name evidence="3" type="ORF">DAMNIGENAA_38190</name>
</gene>
<dbReference type="PANTHER" id="PTHR42736">
    <property type="entry name" value="PROTEIN-GLUTAMINE GAMMA-GLUTAMYLTRANSFERASE"/>
    <property type="match status" value="1"/>
</dbReference>
<organism evidence="3 4">
    <name type="scientific">Desulforhabdus amnigena</name>
    <dbReference type="NCBI Taxonomy" id="40218"/>
    <lineage>
        <taxon>Bacteria</taxon>
        <taxon>Pseudomonadati</taxon>
        <taxon>Thermodesulfobacteriota</taxon>
        <taxon>Syntrophobacteria</taxon>
        <taxon>Syntrophobacterales</taxon>
        <taxon>Syntrophobacteraceae</taxon>
        <taxon>Desulforhabdus</taxon>
    </lineage>
</organism>
<name>A0A9W6FWX1_9BACT</name>
<dbReference type="EMBL" id="BSDR01000001">
    <property type="protein sequence ID" value="GLI36386.1"/>
    <property type="molecule type" value="Genomic_DNA"/>
</dbReference>
<sequence>MVKIKGILKLITYASVLTGYAAVMRYVEIYISLSFAALLFFSVYLEIRKTFEIPRWILNGISFLVLLFFAFRISAIHLIEPILNALLILAAIKLLEEKKFRDYMQILVLCMFLLVGSSLISLSSVFLIYFSILIILSTFSLILLAYFSQAEDLAVNRGDILKIFHQALLICGITLPLCIVFFIILPRTNYPLFNFLSRPETSRAGFSDEVALGEVSNIQENNQVVLRAEMSKVEEHDLYWRGIVLDTFDGSAWRTDSSRPEMPLPPLDGHQITQTIYLEPYGNRYLFALDKPVHISGEGVRKSGDLTYTLRTPLEKRTRYRAISVMAPWIPETGMDWDRYLQLPPGFSPRILEFVKTLKEGVRGNDWIKTLQHLFTGGGYKYSLQDLPVSETPLEDFLFVYRRGNCEYFASALAVMLRMGGVPSRVVGGYRGGYYNRAGGYYLVLQSNAHVWVEAYLNDGWLRIDPTPPHAENATMRSLEGGSMRLKLMLDTFNYYWNKWVISYDLNKQLQILDAVRSSFEKPHLKWGMSKRALLQYIFLPLLLLTLGFCGYLFHVHRKKGPHEKIVAQFLRKMASHGYEKGKGEGLEEFIRRVEDKALQDNARLFVDEFEQIYYKDMKFTRQAISSLKNHIRKL</sequence>
<keyword evidence="4" id="KW-1185">Reference proteome</keyword>
<feature type="transmembrane region" description="Helical" evidence="1">
    <location>
        <begin position="7"/>
        <end position="23"/>
    </location>
</feature>
<dbReference type="SMART" id="SM00460">
    <property type="entry name" value="TGc"/>
    <property type="match status" value="1"/>
</dbReference>
<feature type="transmembrane region" description="Helical" evidence="1">
    <location>
        <begin position="103"/>
        <end position="120"/>
    </location>
</feature>
<dbReference type="InterPro" id="IPR038765">
    <property type="entry name" value="Papain-like_cys_pep_sf"/>
</dbReference>
<dbReference type="InterPro" id="IPR052901">
    <property type="entry name" value="Bact_TGase-like"/>
</dbReference>
<accession>A0A9W6FWX1</accession>
<dbReference type="PANTHER" id="PTHR42736:SF1">
    <property type="entry name" value="PROTEIN-GLUTAMINE GAMMA-GLUTAMYLTRANSFERASE"/>
    <property type="match status" value="1"/>
</dbReference>
<feature type="domain" description="Transglutaminase-like" evidence="2">
    <location>
        <begin position="398"/>
        <end position="468"/>
    </location>
</feature>
<dbReference type="Proteomes" id="UP001144372">
    <property type="component" value="Unassembled WGS sequence"/>
</dbReference>
<proteinExistence type="predicted"/>
<protein>
    <recommendedName>
        <fullName evidence="2">Transglutaminase-like domain-containing protein</fullName>
    </recommendedName>
</protein>
<dbReference type="RefSeq" id="WP_281796775.1">
    <property type="nucleotide sequence ID" value="NZ_BSDR01000001.1"/>
</dbReference>
<evidence type="ECO:0000313" key="3">
    <source>
        <dbReference type="EMBL" id="GLI36386.1"/>
    </source>
</evidence>
<evidence type="ECO:0000256" key="1">
    <source>
        <dbReference type="SAM" id="Phobius"/>
    </source>
</evidence>
<evidence type="ECO:0000259" key="2">
    <source>
        <dbReference type="SMART" id="SM00460"/>
    </source>
</evidence>
<dbReference type="Pfam" id="PF01841">
    <property type="entry name" value="Transglut_core"/>
    <property type="match status" value="1"/>
</dbReference>
<dbReference type="AlphaFoldDB" id="A0A9W6FWX1"/>
<feature type="transmembrane region" description="Helical" evidence="1">
    <location>
        <begin position="29"/>
        <end position="47"/>
    </location>
</feature>
<evidence type="ECO:0000313" key="4">
    <source>
        <dbReference type="Proteomes" id="UP001144372"/>
    </source>
</evidence>
<dbReference type="Gene3D" id="3.10.620.30">
    <property type="match status" value="1"/>
</dbReference>